<evidence type="ECO:0000313" key="2">
    <source>
        <dbReference type="Proteomes" id="UP001651690"/>
    </source>
</evidence>
<dbReference type="EMBL" id="JANDBD010000014">
    <property type="protein sequence ID" value="MCP9275974.1"/>
    <property type="molecule type" value="Genomic_DNA"/>
</dbReference>
<organism evidence="1 2">
    <name type="scientific">Mycolicibacterium arenosum</name>
    <dbReference type="NCBI Taxonomy" id="2952157"/>
    <lineage>
        <taxon>Bacteria</taxon>
        <taxon>Bacillati</taxon>
        <taxon>Actinomycetota</taxon>
        <taxon>Actinomycetes</taxon>
        <taxon>Mycobacteriales</taxon>
        <taxon>Mycobacteriaceae</taxon>
        <taxon>Mycolicibacterium</taxon>
    </lineage>
</organism>
<reference evidence="1 2" key="1">
    <citation type="submission" date="2022-06" db="EMBL/GenBank/DDBJ databases">
        <title>Mycolicibacterium sp. CAU 1645 isolated from seawater.</title>
        <authorList>
            <person name="Kim W."/>
        </authorList>
    </citation>
    <scope>NUCLEOTIDE SEQUENCE [LARGE SCALE GENOMIC DNA]</scope>
    <source>
        <strain evidence="1 2">CAU 1645</strain>
    </source>
</reference>
<dbReference type="RefSeq" id="WP_255063833.1">
    <property type="nucleotide sequence ID" value="NZ_JANDBD010000014.1"/>
</dbReference>
<proteinExistence type="predicted"/>
<evidence type="ECO:0000313" key="1">
    <source>
        <dbReference type="EMBL" id="MCP9275974.1"/>
    </source>
</evidence>
<comment type="caution">
    <text evidence="1">The sequence shown here is derived from an EMBL/GenBank/DDBJ whole genome shotgun (WGS) entry which is preliminary data.</text>
</comment>
<sequence length="70" mass="7714">MALWVQLRDHDDDVEFPDTASYDIHAGGVLAVTSATDVHLFSPGYWEHVTIGARHAVADADHDAADARWQ</sequence>
<gene>
    <name evidence="1" type="ORF">NM203_27695</name>
</gene>
<accession>A0ABT1M9Y0</accession>
<name>A0ABT1M9Y0_9MYCO</name>
<protein>
    <submittedName>
        <fullName evidence="1">Uncharacterized protein</fullName>
    </submittedName>
</protein>
<dbReference type="Proteomes" id="UP001651690">
    <property type="component" value="Unassembled WGS sequence"/>
</dbReference>
<keyword evidence="2" id="KW-1185">Reference proteome</keyword>